<feature type="transmembrane region" description="Helical" evidence="2">
    <location>
        <begin position="216"/>
        <end position="234"/>
    </location>
</feature>
<gene>
    <name evidence="4" type="ORF">M6B22_05370</name>
</gene>
<reference evidence="4" key="1">
    <citation type="submission" date="2022-05" db="EMBL/GenBank/DDBJ databases">
        <title>Jatrophihabitans sp. SB3-54 whole genome sequence.</title>
        <authorList>
            <person name="Suh M.K."/>
            <person name="Eom M.K."/>
            <person name="Kim J.S."/>
            <person name="Kim H.S."/>
            <person name="Do H.E."/>
            <person name="Shin Y.K."/>
            <person name="Lee J.-S."/>
        </authorList>
    </citation>
    <scope>NUCLEOTIDE SEQUENCE</scope>
    <source>
        <strain evidence="4">SB3-54</strain>
    </source>
</reference>
<dbReference type="InterPro" id="IPR052901">
    <property type="entry name" value="Bact_TGase-like"/>
</dbReference>
<evidence type="ECO:0000256" key="2">
    <source>
        <dbReference type="SAM" id="Phobius"/>
    </source>
</evidence>
<dbReference type="Pfam" id="PF01841">
    <property type="entry name" value="Transglut_core"/>
    <property type="match status" value="1"/>
</dbReference>
<name>A0ABY7K058_9ACTN</name>
<accession>A0ABY7K058</accession>
<feature type="compositionally biased region" description="Low complexity" evidence="1">
    <location>
        <begin position="487"/>
        <end position="523"/>
    </location>
</feature>
<feature type="transmembrane region" description="Helical" evidence="2">
    <location>
        <begin position="104"/>
        <end position="128"/>
    </location>
</feature>
<feature type="transmembrane region" description="Helical" evidence="2">
    <location>
        <begin position="68"/>
        <end position="84"/>
    </location>
</feature>
<feature type="region of interest" description="Disordered" evidence="1">
    <location>
        <begin position="463"/>
        <end position="530"/>
    </location>
</feature>
<dbReference type="PANTHER" id="PTHR42736">
    <property type="entry name" value="PROTEIN-GLUTAMINE GAMMA-GLUTAMYLTRANSFERASE"/>
    <property type="match status" value="1"/>
</dbReference>
<dbReference type="Gene3D" id="3.10.620.30">
    <property type="match status" value="1"/>
</dbReference>
<evidence type="ECO:0000313" key="4">
    <source>
        <dbReference type="EMBL" id="WAX58197.1"/>
    </source>
</evidence>
<proteinExistence type="predicted"/>
<keyword evidence="5" id="KW-1185">Reference proteome</keyword>
<feature type="transmembrane region" description="Helical" evidence="2">
    <location>
        <begin position="673"/>
        <end position="695"/>
    </location>
</feature>
<organism evidence="4 5">
    <name type="scientific">Jatrophihabitans cynanchi</name>
    <dbReference type="NCBI Taxonomy" id="2944128"/>
    <lineage>
        <taxon>Bacteria</taxon>
        <taxon>Bacillati</taxon>
        <taxon>Actinomycetota</taxon>
        <taxon>Actinomycetes</taxon>
        <taxon>Jatrophihabitantales</taxon>
        <taxon>Jatrophihabitantaceae</taxon>
        <taxon>Jatrophihabitans</taxon>
    </lineage>
</organism>
<dbReference type="InterPro" id="IPR038765">
    <property type="entry name" value="Papain-like_cys_pep_sf"/>
</dbReference>
<evidence type="ECO:0000259" key="3">
    <source>
        <dbReference type="SMART" id="SM00460"/>
    </source>
</evidence>
<sequence length="847" mass="89402">MSTPIVRRAIPMALLPLTLVAGVLAATPWLRSFPSDVVAVPLYGAAVISPLVPAVTVRFGVRRVWASLLIDVAAFVVYTLLAALHDPLAFSDLIDGLFRGPSQILTFALPLVSPRSLLVAPVALAWLAGAIAGECFTRRWFTVLPYPALLLGYGLAYAATVRAAESGAPVSRQNELVIAGLLLGTLLLMRVAQTWVRQDETSESTQADGILPMRGLVVGAATTVVVALVASLVAQSSAFTRTTTTPQRVPSVDDSKPLTPVAFIASLRPADDKAPGVPVFTVQTSRDAPGYFGIANVDSYDGEGWSFDRTFRPSGGVLPDDTDTSLRLAGATTTQAITIAKGPLAGTAWMPYLYRPQKVTGASVNIDPASGMIVPAGRLAQGEHYQVESRVSTTTFDKLGKAAVADTSTGAQNTALLPGQRPYLADAIQAFSDETGVPSSPAIPFLQALQKDLQTRYSLYGTTSTAASSPAPPTGTSEHRLVQPQFKPTTRPPAKNTPPKTTPARTPAKPTTPAATPTTPAAPVESFGPRQGTTGLSDVLASIVLGARTGTAEQYATLVALLARQLGVPARLVTGFRVSDVDGGTLRHGRYEVTTKQAWTWVEIPIVGKGWVVLDAAPSSVSNARASSSAAASPSPTPTSSPTQNVLITKSNGGHAIAPKSDVPAGPGASHKALVVALLITFGVLVLAVLVLLLLRKGLRRRRRQRDPDPRARVVGAWRESIDVLTEAGLPDLTNLTSAEIAGLAGAQFGADPGSQVSYIGQTANSAAYSTALLVGPRDADAAWQAEKALRRQVNRQLGLRGRFTAWLRYHRNPHVEVIEGPRSWATESAGRHAAPRKARWFRRRGH</sequence>
<dbReference type="Proteomes" id="UP001164693">
    <property type="component" value="Chromosome"/>
</dbReference>
<feature type="transmembrane region" description="Helical" evidence="2">
    <location>
        <begin position="41"/>
        <end position="61"/>
    </location>
</feature>
<dbReference type="SMART" id="SM00460">
    <property type="entry name" value="TGc"/>
    <property type="match status" value="1"/>
</dbReference>
<dbReference type="SUPFAM" id="SSF54001">
    <property type="entry name" value="Cysteine proteinases"/>
    <property type="match status" value="1"/>
</dbReference>
<dbReference type="EMBL" id="CP097463">
    <property type="protein sequence ID" value="WAX58197.1"/>
    <property type="molecule type" value="Genomic_DNA"/>
</dbReference>
<keyword evidence="2" id="KW-0472">Membrane</keyword>
<evidence type="ECO:0000256" key="1">
    <source>
        <dbReference type="SAM" id="MobiDB-lite"/>
    </source>
</evidence>
<keyword evidence="2" id="KW-0812">Transmembrane</keyword>
<feature type="transmembrane region" description="Helical" evidence="2">
    <location>
        <begin position="176"/>
        <end position="196"/>
    </location>
</feature>
<feature type="compositionally biased region" description="Low complexity" evidence="1">
    <location>
        <begin position="627"/>
        <end position="643"/>
    </location>
</feature>
<feature type="region of interest" description="Disordered" evidence="1">
    <location>
        <begin position="627"/>
        <end position="647"/>
    </location>
</feature>
<dbReference type="PANTHER" id="PTHR42736:SF1">
    <property type="entry name" value="PROTEIN-GLUTAMINE GAMMA-GLUTAMYLTRANSFERASE"/>
    <property type="match status" value="1"/>
</dbReference>
<feature type="transmembrane region" description="Helical" evidence="2">
    <location>
        <begin position="140"/>
        <end position="164"/>
    </location>
</feature>
<protein>
    <submittedName>
        <fullName evidence="4">DUF3488 and transglutaminase-like domain-containing protein</fullName>
    </submittedName>
</protein>
<dbReference type="RefSeq" id="WP_269444747.1">
    <property type="nucleotide sequence ID" value="NZ_CP097463.1"/>
</dbReference>
<keyword evidence="2" id="KW-1133">Transmembrane helix</keyword>
<dbReference type="InterPro" id="IPR002931">
    <property type="entry name" value="Transglutaminase-like"/>
</dbReference>
<feature type="domain" description="Transglutaminase-like" evidence="3">
    <location>
        <begin position="544"/>
        <end position="618"/>
    </location>
</feature>
<evidence type="ECO:0000313" key="5">
    <source>
        <dbReference type="Proteomes" id="UP001164693"/>
    </source>
</evidence>